<organism evidence="8 9">
    <name type="scientific">Trapa incisa</name>
    <dbReference type="NCBI Taxonomy" id="236973"/>
    <lineage>
        <taxon>Eukaryota</taxon>
        <taxon>Viridiplantae</taxon>
        <taxon>Streptophyta</taxon>
        <taxon>Embryophyta</taxon>
        <taxon>Tracheophyta</taxon>
        <taxon>Spermatophyta</taxon>
        <taxon>Magnoliopsida</taxon>
        <taxon>eudicotyledons</taxon>
        <taxon>Gunneridae</taxon>
        <taxon>Pentapetalae</taxon>
        <taxon>rosids</taxon>
        <taxon>malvids</taxon>
        <taxon>Myrtales</taxon>
        <taxon>Lythraceae</taxon>
        <taxon>Trapa</taxon>
    </lineage>
</organism>
<feature type="region of interest" description="Disordered" evidence="6">
    <location>
        <begin position="283"/>
        <end position="313"/>
    </location>
</feature>
<evidence type="ECO:0000256" key="6">
    <source>
        <dbReference type="SAM" id="MobiDB-lite"/>
    </source>
</evidence>
<feature type="compositionally biased region" description="Polar residues" evidence="6">
    <location>
        <begin position="294"/>
        <end position="313"/>
    </location>
</feature>
<dbReference type="SMART" id="SM01019">
    <property type="entry name" value="B3"/>
    <property type="match status" value="2"/>
</dbReference>
<evidence type="ECO:0000313" key="8">
    <source>
        <dbReference type="EMBL" id="KAK4773326.1"/>
    </source>
</evidence>
<evidence type="ECO:0000256" key="1">
    <source>
        <dbReference type="ARBA" id="ARBA00004123"/>
    </source>
</evidence>
<dbReference type="EMBL" id="JAXIOK010000004">
    <property type="protein sequence ID" value="KAK4773326.1"/>
    <property type="molecule type" value="Genomic_DNA"/>
</dbReference>
<sequence length="501" mass="56788">MGSCSECARNCVIIHQQKKNELAVTSFFKVMFCDKYSELMFLPPKFAATVSQLVDHTFSLEDSQGLRWPVTISIVDGSLAFKQGWSAFFRDHGLELGDFIFFFYLHSHFVVKIYDKSGCEKLDFPERNMNKKRTRSNRKHASRVEPSEPGDSNSTETKSSSTSFSSRCSREEDMLPIKEILQHHSKGRWQENPGDCVEDWFFLADVATRNKQTRDRRLPFDLSDFEQHGDNLSANGSKTKIEKTNFSKKTYFGGDKHFDERPLASQCNIRDFELNASEYTEKATPKEPDCIRSRSMSTTKTHQHSKPQLPNPTATVVKNKGSDLLNLGIKEHEGAKRKNALATFSASGPCKMKPLGGPELYFQHSPTGTLRTLKMEGHDGIFDIVDIPTLPDDSIEVIGIALGPSCLELPSNLAATGRFRNGKKLVILKDPQNRGWPVLYYESLDITVMMSGWQAFYEANKLQPGDECLFKLEDKYDSIYNVTIIRRPELLLLPPPPINMD</sequence>
<dbReference type="PANTHER" id="PTHR31920">
    <property type="entry name" value="B3 DOMAIN-CONTAINING"/>
    <property type="match status" value="1"/>
</dbReference>
<name>A0AAN7QPU5_9MYRT</name>
<dbReference type="InterPro" id="IPR050655">
    <property type="entry name" value="Plant_B3_domain"/>
</dbReference>
<feature type="domain" description="TF-B3" evidence="7">
    <location>
        <begin position="407"/>
        <end position="488"/>
    </location>
</feature>
<feature type="compositionally biased region" description="Low complexity" evidence="6">
    <location>
        <begin position="152"/>
        <end position="167"/>
    </location>
</feature>
<feature type="region of interest" description="Disordered" evidence="6">
    <location>
        <begin position="130"/>
        <end position="171"/>
    </location>
</feature>
<dbReference type="PANTHER" id="PTHR31920:SF145">
    <property type="entry name" value="B3 DOMAIN-CONTAINING PROTEIN REM20-LIKE ISOFORM X1"/>
    <property type="match status" value="1"/>
</dbReference>
<proteinExistence type="predicted"/>
<comment type="subcellular location">
    <subcellularLocation>
        <location evidence="1">Nucleus</location>
    </subcellularLocation>
</comment>
<comment type="caution">
    <text evidence="8">The sequence shown here is derived from an EMBL/GenBank/DDBJ whole genome shotgun (WGS) entry which is preliminary data.</text>
</comment>
<evidence type="ECO:0000256" key="2">
    <source>
        <dbReference type="ARBA" id="ARBA00023015"/>
    </source>
</evidence>
<evidence type="ECO:0000256" key="4">
    <source>
        <dbReference type="ARBA" id="ARBA00023163"/>
    </source>
</evidence>
<feature type="compositionally biased region" description="Basic and acidic residues" evidence="6">
    <location>
        <begin position="283"/>
        <end position="292"/>
    </location>
</feature>
<dbReference type="Proteomes" id="UP001345219">
    <property type="component" value="Chromosome 22"/>
</dbReference>
<keyword evidence="9" id="KW-1185">Reference proteome</keyword>
<dbReference type="InterPro" id="IPR003340">
    <property type="entry name" value="B3_DNA-bd"/>
</dbReference>
<keyword evidence="4" id="KW-0804">Transcription</keyword>
<dbReference type="SUPFAM" id="SSF101936">
    <property type="entry name" value="DNA-binding pseudobarrel domain"/>
    <property type="match status" value="2"/>
</dbReference>
<dbReference type="AlphaFoldDB" id="A0AAN7QPU5"/>
<evidence type="ECO:0000256" key="3">
    <source>
        <dbReference type="ARBA" id="ARBA00023125"/>
    </source>
</evidence>
<gene>
    <name evidence="8" type="ORF">SAY87_028345</name>
</gene>
<accession>A0AAN7QPU5</accession>
<dbReference type="InterPro" id="IPR015300">
    <property type="entry name" value="DNA-bd_pseudobarrel_sf"/>
</dbReference>
<evidence type="ECO:0000313" key="9">
    <source>
        <dbReference type="Proteomes" id="UP001345219"/>
    </source>
</evidence>
<dbReference type="GO" id="GO:0005634">
    <property type="term" value="C:nucleus"/>
    <property type="evidence" value="ECO:0007669"/>
    <property type="project" value="UniProtKB-SubCell"/>
</dbReference>
<dbReference type="GO" id="GO:0003677">
    <property type="term" value="F:DNA binding"/>
    <property type="evidence" value="ECO:0007669"/>
    <property type="project" value="UniProtKB-KW"/>
</dbReference>
<keyword evidence="3" id="KW-0238">DNA-binding</keyword>
<feature type="domain" description="TF-B3" evidence="7">
    <location>
        <begin position="25"/>
        <end position="117"/>
    </location>
</feature>
<reference evidence="8 9" key="1">
    <citation type="journal article" date="2023" name="Hortic Res">
        <title>Pangenome of water caltrop reveals structural variations and asymmetric subgenome divergence after allopolyploidization.</title>
        <authorList>
            <person name="Zhang X."/>
            <person name="Chen Y."/>
            <person name="Wang L."/>
            <person name="Yuan Y."/>
            <person name="Fang M."/>
            <person name="Shi L."/>
            <person name="Lu R."/>
            <person name="Comes H.P."/>
            <person name="Ma Y."/>
            <person name="Chen Y."/>
            <person name="Huang G."/>
            <person name="Zhou Y."/>
            <person name="Zheng Z."/>
            <person name="Qiu Y."/>
        </authorList>
    </citation>
    <scope>NUCLEOTIDE SEQUENCE [LARGE SCALE GENOMIC DNA]</scope>
    <source>
        <tissue evidence="8">Roots</tissue>
    </source>
</reference>
<protein>
    <recommendedName>
        <fullName evidence="7">TF-B3 domain-containing protein</fullName>
    </recommendedName>
</protein>
<keyword evidence="2" id="KW-0805">Transcription regulation</keyword>
<feature type="compositionally biased region" description="Basic residues" evidence="6">
    <location>
        <begin position="130"/>
        <end position="141"/>
    </location>
</feature>
<evidence type="ECO:0000256" key="5">
    <source>
        <dbReference type="ARBA" id="ARBA00023242"/>
    </source>
</evidence>
<keyword evidence="5" id="KW-0539">Nucleus</keyword>
<evidence type="ECO:0000259" key="7">
    <source>
        <dbReference type="PROSITE" id="PS50863"/>
    </source>
</evidence>
<dbReference type="CDD" id="cd10017">
    <property type="entry name" value="B3_DNA"/>
    <property type="match status" value="2"/>
</dbReference>
<dbReference type="Pfam" id="PF02362">
    <property type="entry name" value="B3"/>
    <property type="match status" value="2"/>
</dbReference>
<dbReference type="Gene3D" id="2.40.330.10">
    <property type="entry name" value="DNA-binding pseudobarrel domain"/>
    <property type="match status" value="2"/>
</dbReference>
<dbReference type="PROSITE" id="PS50863">
    <property type="entry name" value="B3"/>
    <property type="match status" value="2"/>
</dbReference>